<feature type="region of interest" description="Disordered" evidence="1">
    <location>
        <begin position="1"/>
        <end position="37"/>
    </location>
</feature>
<dbReference type="Proteomes" id="UP000704712">
    <property type="component" value="Unassembled WGS sequence"/>
</dbReference>
<feature type="compositionally biased region" description="Basic residues" evidence="1">
    <location>
        <begin position="16"/>
        <end position="29"/>
    </location>
</feature>
<name>A0A8S9V551_PHYIN</name>
<evidence type="ECO:0000313" key="3">
    <source>
        <dbReference type="Proteomes" id="UP000704712"/>
    </source>
</evidence>
<gene>
    <name evidence="2" type="ORF">GN958_ATG03657</name>
</gene>
<organism evidence="2 3">
    <name type="scientific">Phytophthora infestans</name>
    <name type="common">Potato late blight agent</name>
    <name type="synonym">Botrytis infestans</name>
    <dbReference type="NCBI Taxonomy" id="4787"/>
    <lineage>
        <taxon>Eukaryota</taxon>
        <taxon>Sar</taxon>
        <taxon>Stramenopiles</taxon>
        <taxon>Oomycota</taxon>
        <taxon>Peronosporomycetes</taxon>
        <taxon>Peronosporales</taxon>
        <taxon>Peronosporaceae</taxon>
        <taxon>Phytophthora</taxon>
    </lineage>
</organism>
<reference evidence="2" key="1">
    <citation type="submission" date="2020-03" db="EMBL/GenBank/DDBJ databases">
        <title>Hybrid Assembly of Korean Phytophthora infestans isolates.</title>
        <authorList>
            <person name="Prokchorchik M."/>
            <person name="Lee Y."/>
            <person name="Seo J."/>
            <person name="Cho J.-H."/>
            <person name="Park Y.-E."/>
            <person name="Jang D.-C."/>
            <person name="Im J.-S."/>
            <person name="Choi J.-G."/>
            <person name="Park H.-J."/>
            <person name="Lee G.-B."/>
            <person name="Lee Y.-G."/>
            <person name="Hong S.-Y."/>
            <person name="Cho K."/>
            <person name="Sohn K.H."/>
        </authorList>
    </citation>
    <scope>NUCLEOTIDE SEQUENCE</scope>
    <source>
        <strain evidence="2">KR_2_A2</strain>
    </source>
</reference>
<proteinExistence type="predicted"/>
<evidence type="ECO:0000313" key="2">
    <source>
        <dbReference type="EMBL" id="KAF4147247.1"/>
    </source>
</evidence>
<dbReference type="EMBL" id="JAACNO010000507">
    <property type="protein sequence ID" value="KAF4147247.1"/>
    <property type="molecule type" value="Genomic_DNA"/>
</dbReference>
<sequence length="72" mass="8089">MGLGNFEEENQSRSNRSSKPKPLIKRRLPRAACGQTANQLLRREQALRARHKTLQLSIQQGALLTLGLPRKG</sequence>
<evidence type="ECO:0000256" key="1">
    <source>
        <dbReference type="SAM" id="MobiDB-lite"/>
    </source>
</evidence>
<protein>
    <submittedName>
        <fullName evidence="2">Uncharacterized protein</fullName>
    </submittedName>
</protein>
<accession>A0A8S9V551</accession>
<comment type="caution">
    <text evidence="2">The sequence shown here is derived from an EMBL/GenBank/DDBJ whole genome shotgun (WGS) entry which is preliminary data.</text>
</comment>
<dbReference type="AlphaFoldDB" id="A0A8S9V551"/>